<keyword evidence="1" id="KW-0813">Transport</keyword>
<name>A0A0B3BR03_9PSED</name>
<proteinExistence type="predicted"/>
<sequence length="242" mass="26435">MDLIRLDRLAVPGRLQPLRLALAPGEMLGVIGPNGAGKSTLLNALAGVQPYTGTLDYFGFDARRLGPKQRAQRIGFLPQSHHSAWSLCVEDVVALGRLPWGDEDTALIESAMARTGVLPWRRRKVAQLSGGEQARVWLARVLAGQPVLLLADEPVASLDLLHQRKVMELLREHARQDRAVVLSIHDLGLAARYCDKLCLLAEGQLLAFGTPREVLTEAHVAAAFQVEVHVDLDAQPPIILPK</sequence>
<keyword evidence="8" id="KW-1185">Reference proteome</keyword>
<comment type="function">
    <text evidence="5">Part of the ABC transporter complex HmuTUV involved in hemin import. Responsible for energy coupling to the transport system.</text>
</comment>
<evidence type="ECO:0000313" key="7">
    <source>
        <dbReference type="EMBL" id="KHO63491.1"/>
    </source>
</evidence>
<protein>
    <submittedName>
        <fullName evidence="7">ABC transporter</fullName>
    </submittedName>
</protein>
<evidence type="ECO:0000256" key="3">
    <source>
        <dbReference type="ARBA" id="ARBA00022840"/>
    </source>
</evidence>
<evidence type="ECO:0000256" key="2">
    <source>
        <dbReference type="ARBA" id="ARBA00022741"/>
    </source>
</evidence>
<evidence type="ECO:0000256" key="4">
    <source>
        <dbReference type="ARBA" id="ARBA00022967"/>
    </source>
</evidence>
<dbReference type="CDD" id="cd03214">
    <property type="entry name" value="ABC_Iron-Siderophores_B12_Hemin"/>
    <property type="match status" value="1"/>
</dbReference>
<dbReference type="GO" id="GO:0005524">
    <property type="term" value="F:ATP binding"/>
    <property type="evidence" value="ECO:0007669"/>
    <property type="project" value="UniProtKB-KW"/>
</dbReference>
<dbReference type="InterPro" id="IPR003593">
    <property type="entry name" value="AAA+_ATPase"/>
</dbReference>
<evidence type="ECO:0000256" key="5">
    <source>
        <dbReference type="ARBA" id="ARBA00037066"/>
    </source>
</evidence>
<dbReference type="SUPFAM" id="SSF52540">
    <property type="entry name" value="P-loop containing nucleoside triphosphate hydrolases"/>
    <property type="match status" value="1"/>
</dbReference>
<dbReference type="InterPro" id="IPR003439">
    <property type="entry name" value="ABC_transporter-like_ATP-bd"/>
</dbReference>
<dbReference type="OrthoDB" id="5292475at2"/>
<keyword evidence="4" id="KW-1278">Translocase</keyword>
<dbReference type="PROSITE" id="PS00211">
    <property type="entry name" value="ABC_TRANSPORTER_1"/>
    <property type="match status" value="1"/>
</dbReference>
<accession>A0A0B3BR03</accession>
<keyword evidence="2" id="KW-0547">Nucleotide-binding</keyword>
<organism evidence="7 8">
    <name type="scientific">Pseudomonas flexibilis</name>
    <dbReference type="NCBI Taxonomy" id="706570"/>
    <lineage>
        <taxon>Bacteria</taxon>
        <taxon>Pseudomonadati</taxon>
        <taxon>Pseudomonadota</taxon>
        <taxon>Gammaproteobacteria</taxon>
        <taxon>Pseudomonadales</taxon>
        <taxon>Pseudomonadaceae</taxon>
        <taxon>Pseudomonas</taxon>
    </lineage>
</organism>
<evidence type="ECO:0000313" key="8">
    <source>
        <dbReference type="Proteomes" id="UP000030980"/>
    </source>
</evidence>
<dbReference type="PANTHER" id="PTHR42794:SF1">
    <property type="entry name" value="HEMIN IMPORT ATP-BINDING PROTEIN HMUV"/>
    <property type="match status" value="1"/>
</dbReference>
<dbReference type="PROSITE" id="PS50893">
    <property type="entry name" value="ABC_TRANSPORTER_2"/>
    <property type="match status" value="1"/>
</dbReference>
<dbReference type="SMART" id="SM00382">
    <property type="entry name" value="AAA"/>
    <property type="match status" value="1"/>
</dbReference>
<dbReference type="EMBL" id="JTAK01000011">
    <property type="protein sequence ID" value="KHO63491.1"/>
    <property type="molecule type" value="Genomic_DNA"/>
</dbReference>
<dbReference type="RefSeq" id="WP_039607322.1">
    <property type="nucleotide sequence ID" value="NZ_FMUP01000009.1"/>
</dbReference>
<evidence type="ECO:0000256" key="1">
    <source>
        <dbReference type="ARBA" id="ARBA00022448"/>
    </source>
</evidence>
<dbReference type="InterPro" id="IPR017871">
    <property type="entry name" value="ABC_transporter-like_CS"/>
</dbReference>
<keyword evidence="3" id="KW-0067">ATP-binding</keyword>
<dbReference type="InterPro" id="IPR027417">
    <property type="entry name" value="P-loop_NTPase"/>
</dbReference>
<reference evidence="7 8" key="1">
    <citation type="submission" date="2014-11" db="EMBL/GenBank/DDBJ databases">
        <title>Genome sequence of Pseudomonas tuomuerensis JCM 14085.</title>
        <authorList>
            <person name="Shin S.-K."/>
            <person name="Yi H."/>
        </authorList>
    </citation>
    <scope>NUCLEOTIDE SEQUENCE [LARGE SCALE GENOMIC DNA]</scope>
    <source>
        <strain evidence="7 8">JCM 14085</strain>
    </source>
</reference>
<dbReference type="GO" id="GO:0016887">
    <property type="term" value="F:ATP hydrolysis activity"/>
    <property type="evidence" value="ECO:0007669"/>
    <property type="project" value="InterPro"/>
</dbReference>
<dbReference type="AlphaFoldDB" id="A0A0B3BR03"/>
<dbReference type="Gene3D" id="3.40.50.300">
    <property type="entry name" value="P-loop containing nucleotide triphosphate hydrolases"/>
    <property type="match status" value="1"/>
</dbReference>
<feature type="domain" description="ABC transporter" evidence="6">
    <location>
        <begin position="4"/>
        <end position="227"/>
    </location>
</feature>
<evidence type="ECO:0000259" key="6">
    <source>
        <dbReference type="PROSITE" id="PS50893"/>
    </source>
</evidence>
<gene>
    <name evidence="7" type="ORF">PT85_17035</name>
</gene>
<comment type="caution">
    <text evidence="7">The sequence shown here is derived from an EMBL/GenBank/DDBJ whole genome shotgun (WGS) entry which is preliminary data.</text>
</comment>
<dbReference type="Proteomes" id="UP000030980">
    <property type="component" value="Unassembled WGS sequence"/>
</dbReference>
<dbReference type="STRING" id="706570.PT85_17035"/>
<dbReference type="PANTHER" id="PTHR42794">
    <property type="entry name" value="HEMIN IMPORT ATP-BINDING PROTEIN HMUV"/>
    <property type="match status" value="1"/>
</dbReference>
<dbReference type="Pfam" id="PF00005">
    <property type="entry name" value="ABC_tran"/>
    <property type="match status" value="1"/>
</dbReference>